<dbReference type="AlphaFoldDB" id="A0AAN7QV50"/>
<proteinExistence type="predicted"/>
<evidence type="ECO:0000313" key="2">
    <source>
        <dbReference type="Proteomes" id="UP001345219"/>
    </source>
</evidence>
<gene>
    <name evidence="1" type="ORF">SAY87_017190</name>
</gene>
<sequence>MEREVLLDLNLYLICIWPTSCNLSSTNLASQTASLNSGQLLLIPGMCYCNGARYFSNVTYKIKKDDSYFLEITTLLEVHYSNKNKSLFRASLNKDLQKAQSMQMGVCSTKR</sequence>
<keyword evidence="2" id="KW-1185">Reference proteome</keyword>
<reference evidence="1 2" key="1">
    <citation type="journal article" date="2023" name="Hortic Res">
        <title>Pangenome of water caltrop reveals structural variations and asymmetric subgenome divergence after allopolyploidization.</title>
        <authorList>
            <person name="Zhang X."/>
            <person name="Chen Y."/>
            <person name="Wang L."/>
            <person name="Yuan Y."/>
            <person name="Fang M."/>
            <person name="Shi L."/>
            <person name="Lu R."/>
            <person name="Comes H.P."/>
            <person name="Ma Y."/>
            <person name="Chen Y."/>
            <person name="Huang G."/>
            <person name="Zhou Y."/>
            <person name="Zheng Z."/>
            <person name="Qiu Y."/>
        </authorList>
    </citation>
    <scope>NUCLEOTIDE SEQUENCE [LARGE SCALE GENOMIC DNA]</scope>
    <source>
        <tissue evidence="1">Roots</tissue>
    </source>
</reference>
<dbReference type="Proteomes" id="UP001345219">
    <property type="component" value="Chromosome 13"/>
</dbReference>
<evidence type="ECO:0000313" key="1">
    <source>
        <dbReference type="EMBL" id="KAK4781084.1"/>
    </source>
</evidence>
<organism evidence="1 2">
    <name type="scientific">Trapa incisa</name>
    <dbReference type="NCBI Taxonomy" id="236973"/>
    <lineage>
        <taxon>Eukaryota</taxon>
        <taxon>Viridiplantae</taxon>
        <taxon>Streptophyta</taxon>
        <taxon>Embryophyta</taxon>
        <taxon>Tracheophyta</taxon>
        <taxon>Spermatophyta</taxon>
        <taxon>Magnoliopsida</taxon>
        <taxon>eudicotyledons</taxon>
        <taxon>Gunneridae</taxon>
        <taxon>Pentapetalae</taxon>
        <taxon>rosids</taxon>
        <taxon>malvids</taxon>
        <taxon>Myrtales</taxon>
        <taxon>Lythraceae</taxon>
        <taxon>Trapa</taxon>
    </lineage>
</organism>
<dbReference type="EMBL" id="JAXIOK010000001">
    <property type="protein sequence ID" value="KAK4781084.1"/>
    <property type="molecule type" value="Genomic_DNA"/>
</dbReference>
<protein>
    <submittedName>
        <fullName evidence="1">Uncharacterized protein</fullName>
    </submittedName>
</protein>
<accession>A0AAN7QV50</accession>
<name>A0AAN7QV50_9MYRT</name>
<comment type="caution">
    <text evidence="1">The sequence shown here is derived from an EMBL/GenBank/DDBJ whole genome shotgun (WGS) entry which is preliminary data.</text>
</comment>